<evidence type="ECO:0000256" key="1">
    <source>
        <dbReference type="SAM" id="SignalP"/>
    </source>
</evidence>
<protein>
    <recommendedName>
        <fullName evidence="4">Secreted protein</fullName>
    </recommendedName>
</protein>
<name>A0AA38ZP08_VITRO</name>
<feature type="chain" id="PRO_5041393172" description="Secreted protein" evidence="1">
    <location>
        <begin position="20"/>
        <end position="113"/>
    </location>
</feature>
<dbReference type="Proteomes" id="UP001168098">
    <property type="component" value="Unassembled WGS sequence"/>
</dbReference>
<sequence>MLAFLINFGVVVFLPAAFSLDLYQQLGSPSLVACLKHTIDKDSASLGGTCRHSFLPGINGNQLISASSSSLDVSTSVLEILFFPRLSASTCEHVKKSEVNVNFTTFFIITGPV</sequence>
<keyword evidence="3" id="KW-1185">Reference proteome</keyword>
<keyword evidence="1" id="KW-0732">Signal</keyword>
<gene>
    <name evidence="2" type="ORF">PVL29_013827</name>
</gene>
<feature type="signal peptide" evidence="1">
    <location>
        <begin position="1"/>
        <end position="19"/>
    </location>
</feature>
<organism evidence="2 3">
    <name type="scientific">Vitis rotundifolia</name>
    <name type="common">Muscadine grape</name>
    <dbReference type="NCBI Taxonomy" id="103349"/>
    <lineage>
        <taxon>Eukaryota</taxon>
        <taxon>Viridiplantae</taxon>
        <taxon>Streptophyta</taxon>
        <taxon>Embryophyta</taxon>
        <taxon>Tracheophyta</taxon>
        <taxon>Spermatophyta</taxon>
        <taxon>Magnoliopsida</taxon>
        <taxon>eudicotyledons</taxon>
        <taxon>Gunneridae</taxon>
        <taxon>Pentapetalae</taxon>
        <taxon>rosids</taxon>
        <taxon>Vitales</taxon>
        <taxon>Vitaceae</taxon>
        <taxon>Viteae</taxon>
        <taxon>Vitis</taxon>
    </lineage>
</organism>
<reference evidence="2 3" key="1">
    <citation type="journal article" date="2023" name="BMC Biotechnol.">
        <title>Vitis rotundifolia cv Carlos genome sequencing.</title>
        <authorList>
            <person name="Huff M."/>
            <person name="Hulse-Kemp A."/>
            <person name="Scheffler B."/>
            <person name="Youngblood R."/>
            <person name="Simpson S."/>
            <person name="Babiker E."/>
            <person name="Staton M."/>
        </authorList>
    </citation>
    <scope>NUCLEOTIDE SEQUENCE [LARGE SCALE GENOMIC DNA]</scope>
    <source>
        <tissue evidence="2">Leaf</tissue>
    </source>
</reference>
<dbReference type="AlphaFoldDB" id="A0AA38ZP08"/>
<evidence type="ECO:0008006" key="4">
    <source>
        <dbReference type="Google" id="ProtNLM"/>
    </source>
</evidence>
<dbReference type="EMBL" id="JARBHA010000010">
    <property type="protein sequence ID" value="KAJ9691754.1"/>
    <property type="molecule type" value="Genomic_DNA"/>
</dbReference>
<accession>A0AA38ZP08</accession>
<proteinExistence type="predicted"/>
<comment type="caution">
    <text evidence="2">The sequence shown here is derived from an EMBL/GenBank/DDBJ whole genome shotgun (WGS) entry which is preliminary data.</text>
</comment>
<evidence type="ECO:0000313" key="3">
    <source>
        <dbReference type="Proteomes" id="UP001168098"/>
    </source>
</evidence>
<evidence type="ECO:0000313" key="2">
    <source>
        <dbReference type="EMBL" id="KAJ9691754.1"/>
    </source>
</evidence>